<dbReference type="InterPro" id="IPR013087">
    <property type="entry name" value="Znf_C2H2_type"/>
</dbReference>
<accession>A0A0L7KUE4</accession>
<sequence>MVGLTLGFKEFHDYLMLAPEERNTEQGKKLLEESIENMKMGTRRYARRQNKMVRGRFLEHPSREVPLIYELDTTDVSKWDENVKNKAIHIIESFFKNSTCDYEPLKSYVSEEKKNADGNSYNYCEVCKRIFLGDNVYAIHLKSHKHLKVLKSKKKLGEQCKKLDGEEAK</sequence>
<dbReference type="Proteomes" id="UP000037510">
    <property type="component" value="Unassembled WGS sequence"/>
</dbReference>
<feature type="domain" description="C2H2-type" evidence="1">
    <location>
        <begin position="124"/>
        <end position="146"/>
    </location>
</feature>
<evidence type="ECO:0000259" key="1">
    <source>
        <dbReference type="PROSITE" id="PS00028"/>
    </source>
</evidence>
<evidence type="ECO:0000313" key="3">
    <source>
        <dbReference type="Proteomes" id="UP000037510"/>
    </source>
</evidence>
<dbReference type="SUPFAM" id="SSF57667">
    <property type="entry name" value="beta-beta-alpha zinc fingers"/>
    <property type="match status" value="1"/>
</dbReference>
<keyword evidence="2" id="KW-0808">Transferase</keyword>
<evidence type="ECO:0000313" key="2">
    <source>
        <dbReference type="EMBL" id="KOB66666.1"/>
    </source>
</evidence>
<dbReference type="AlphaFoldDB" id="A0A0L7KUE4"/>
<reference evidence="2 3" key="1">
    <citation type="journal article" date="2015" name="Genome Biol. Evol.">
        <title>The genome of winter moth (Operophtera brumata) provides a genomic perspective on sexual dimorphism and phenology.</title>
        <authorList>
            <person name="Derks M.F."/>
            <person name="Smit S."/>
            <person name="Salis L."/>
            <person name="Schijlen E."/>
            <person name="Bossers A."/>
            <person name="Mateman C."/>
            <person name="Pijl A.S."/>
            <person name="de Ridder D."/>
            <person name="Groenen M.A."/>
            <person name="Visser M.E."/>
            <person name="Megens H.J."/>
        </authorList>
    </citation>
    <scope>NUCLEOTIDE SEQUENCE [LARGE SCALE GENOMIC DNA]</scope>
    <source>
        <strain evidence="2">WM2013NL</strain>
        <tissue evidence="2">Head and thorax</tissue>
    </source>
</reference>
<keyword evidence="3" id="KW-1185">Reference proteome</keyword>
<organism evidence="2 3">
    <name type="scientific">Operophtera brumata</name>
    <name type="common">Winter moth</name>
    <name type="synonym">Phalaena brumata</name>
    <dbReference type="NCBI Taxonomy" id="104452"/>
    <lineage>
        <taxon>Eukaryota</taxon>
        <taxon>Metazoa</taxon>
        <taxon>Ecdysozoa</taxon>
        <taxon>Arthropoda</taxon>
        <taxon>Hexapoda</taxon>
        <taxon>Insecta</taxon>
        <taxon>Pterygota</taxon>
        <taxon>Neoptera</taxon>
        <taxon>Endopterygota</taxon>
        <taxon>Lepidoptera</taxon>
        <taxon>Glossata</taxon>
        <taxon>Ditrysia</taxon>
        <taxon>Geometroidea</taxon>
        <taxon>Geometridae</taxon>
        <taxon>Larentiinae</taxon>
        <taxon>Operophtera</taxon>
    </lineage>
</organism>
<dbReference type="Gene3D" id="3.40.50.300">
    <property type="entry name" value="P-loop containing nucleotide triphosphate hydrolases"/>
    <property type="match status" value="1"/>
</dbReference>
<name>A0A0L7KUE4_OPEBR</name>
<dbReference type="EMBL" id="JTDY01005756">
    <property type="protein sequence ID" value="KOB66666.1"/>
    <property type="molecule type" value="Genomic_DNA"/>
</dbReference>
<dbReference type="Pfam" id="PF12874">
    <property type="entry name" value="zf-met"/>
    <property type="match status" value="1"/>
</dbReference>
<comment type="caution">
    <text evidence="2">The sequence shown here is derived from an EMBL/GenBank/DDBJ whole genome shotgun (WGS) entry which is preliminary data.</text>
</comment>
<protein>
    <submittedName>
        <fullName evidence="2">tRNA dimethylallyltransferase, mitochondrial</fullName>
    </submittedName>
</protein>
<dbReference type="InterPro" id="IPR036236">
    <property type="entry name" value="Znf_C2H2_sf"/>
</dbReference>
<dbReference type="GO" id="GO:0016740">
    <property type="term" value="F:transferase activity"/>
    <property type="evidence" value="ECO:0007669"/>
    <property type="project" value="UniProtKB-KW"/>
</dbReference>
<proteinExistence type="predicted"/>
<gene>
    <name evidence="2" type="ORF">OBRU01_20934</name>
</gene>
<dbReference type="PROSITE" id="PS00028">
    <property type="entry name" value="ZINC_FINGER_C2H2_1"/>
    <property type="match status" value="1"/>
</dbReference>
<dbReference type="InterPro" id="IPR027417">
    <property type="entry name" value="P-loop_NTPase"/>
</dbReference>
<dbReference type="STRING" id="104452.A0A0L7KUE4"/>